<keyword evidence="7" id="KW-0186">Copper</keyword>
<keyword evidence="2" id="KW-1003">Cell membrane</keyword>
<feature type="transmembrane region" description="Helical" evidence="9">
    <location>
        <begin position="169"/>
        <end position="187"/>
    </location>
</feature>
<feature type="domain" description="Copper resistance protein D" evidence="12">
    <location>
        <begin position="301"/>
        <end position="400"/>
    </location>
</feature>
<dbReference type="Gene3D" id="2.60.40.1220">
    <property type="match status" value="1"/>
</dbReference>
<feature type="transmembrane region" description="Helical" evidence="9">
    <location>
        <begin position="234"/>
        <end position="259"/>
    </location>
</feature>
<comment type="subcellular location">
    <subcellularLocation>
        <location evidence="1">Cell membrane</location>
        <topology evidence="1">Multi-pass membrane protein</topology>
    </subcellularLocation>
</comment>
<evidence type="ECO:0000256" key="7">
    <source>
        <dbReference type="ARBA" id="ARBA00023008"/>
    </source>
</evidence>
<feature type="signal peptide" evidence="10">
    <location>
        <begin position="1"/>
        <end position="25"/>
    </location>
</feature>
<dbReference type="EMBL" id="JAZHRV010000001">
    <property type="protein sequence ID" value="MEH2555919.1"/>
    <property type="molecule type" value="Genomic_DNA"/>
</dbReference>
<dbReference type="RefSeq" id="WP_334481119.1">
    <property type="nucleotide sequence ID" value="NZ_JAZHRV010000001.1"/>
</dbReference>
<evidence type="ECO:0000259" key="12">
    <source>
        <dbReference type="Pfam" id="PF05425"/>
    </source>
</evidence>
<evidence type="ECO:0000256" key="8">
    <source>
        <dbReference type="ARBA" id="ARBA00023136"/>
    </source>
</evidence>
<keyword evidence="4" id="KW-0479">Metal-binding</keyword>
<evidence type="ECO:0000256" key="5">
    <source>
        <dbReference type="ARBA" id="ARBA00022729"/>
    </source>
</evidence>
<keyword evidence="3 9" id="KW-0812">Transmembrane</keyword>
<evidence type="ECO:0000256" key="1">
    <source>
        <dbReference type="ARBA" id="ARBA00004651"/>
    </source>
</evidence>
<name>A0ABU8BBK7_9BRAD</name>
<dbReference type="PANTHER" id="PTHR34820:SF4">
    <property type="entry name" value="INNER MEMBRANE PROTEIN YEBZ"/>
    <property type="match status" value="1"/>
</dbReference>
<evidence type="ECO:0000256" key="10">
    <source>
        <dbReference type="SAM" id="SignalP"/>
    </source>
</evidence>
<evidence type="ECO:0000256" key="6">
    <source>
        <dbReference type="ARBA" id="ARBA00022989"/>
    </source>
</evidence>
<evidence type="ECO:0000256" key="3">
    <source>
        <dbReference type="ARBA" id="ARBA00022692"/>
    </source>
</evidence>
<keyword evidence="14" id="KW-1185">Reference proteome</keyword>
<feature type="transmembrane region" description="Helical" evidence="9">
    <location>
        <begin position="342"/>
        <end position="364"/>
    </location>
</feature>
<feature type="transmembrane region" description="Helical" evidence="9">
    <location>
        <begin position="376"/>
        <end position="400"/>
    </location>
</feature>
<dbReference type="InterPro" id="IPR007348">
    <property type="entry name" value="CopC_dom"/>
</dbReference>
<evidence type="ECO:0000256" key="4">
    <source>
        <dbReference type="ARBA" id="ARBA00022723"/>
    </source>
</evidence>
<dbReference type="InterPro" id="IPR008457">
    <property type="entry name" value="Cu-R_CopD_dom"/>
</dbReference>
<keyword evidence="5 10" id="KW-0732">Signal</keyword>
<feature type="transmembrane region" description="Helical" evidence="9">
    <location>
        <begin position="207"/>
        <end position="227"/>
    </location>
</feature>
<feature type="chain" id="PRO_5045530687" evidence="10">
    <location>
        <begin position="26"/>
        <end position="521"/>
    </location>
</feature>
<accession>A0ABU8BBK7</accession>
<dbReference type="SUPFAM" id="SSF81296">
    <property type="entry name" value="E set domains"/>
    <property type="match status" value="1"/>
</dbReference>
<dbReference type="Pfam" id="PF04234">
    <property type="entry name" value="CopC"/>
    <property type="match status" value="1"/>
</dbReference>
<keyword evidence="6 9" id="KW-1133">Transmembrane helix</keyword>
<dbReference type="Pfam" id="PF05425">
    <property type="entry name" value="CopD"/>
    <property type="match status" value="1"/>
</dbReference>
<feature type="domain" description="CopC" evidence="11">
    <location>
        <begin position="24"/>
        <end position="114"/>
    </location>
</feature>
<gene>
    <name evidence="13" type="ORF">V1286_003448</name>
</gene>
<sequence>MARVLASLAALLSALCIASAAWAHATLLSSEPADGSVLTLPPKMVQLHFNESVAPAVIGIIDAGGKARDVATRAVGQSVLIVLPDDLPRGTQIVSYRVVSQDGHPVAGSMVFSIGAVTGAAPPAMKSPLAVLIWLARIGVYLGLFAGVGGAFFATWIGQGPSGSMVGRGALAIGLVSAVASLGLQGLDLLNLPLGGIVTSAPWASALATSLGPSLLIAIVVMAIAWYAWKSPSILIAGVLTTLAIVGVGLSLATSGHAATASPQWLTRPSLFLHGIAVAYWIGALAPLAAMVHRRNDDLPRVLKQFSGLAMPLVALLVLSGLVLSVIQLGSLRALIETQYGILLLIKLALVILLLGLAALNRFLCTPAVIANYENIRPLLGSIVLECVLVVGILAVVAGWRFTPPPRASVVPVAAPLSVHIHTDAAMFQVLVSPGKVGSNDFVLQLMTGDAALLPAKEAVLILSLPERGIEPMERRATLGPDGYWHVRGVALPLPGRWRMQIDALVTDFQKITLQDELQVR</sequence>
<reference evidence="13 14" key="1">
    <citation type="submission" date="2024-02" db="EMBL/GenBank/DDBJ databases">
        <title>Adaptive strategies in a cosmopolitan and abundant soil bacterium.</title>
        <authorList>
            <person name="Carini P."/>
        </authorList>
    </citation>
    <scope>NUCLEOTIDE SEQUENCE [LARGE SCALE GENOMIC DNA]</scope>
    <source>
        <strain evidence="13 14">AZCC 1608</strain>
    </source>
</reference>
<dbReference type="InterPro" id="IPR014756">
    <property type="entry name" value="Ig_E-set"/>
</dbReference>
<evidence type="ECO:0000313" key="14">
    <source>
        <dbReference type="Proteomes" id="UP001364224"/>
    </source>
</evidence>
<dbReference type="PANTHER" id="PTHR34820">
    <property type="entry name" value="INNER MEMBRANE PROTEIN YEBZ"/>
    <property type="match status" value="1"/>
</dbReference>
<dbReference type="InterPro" id="IPR014755">
    <property type="entry name" value="Cu-Rt/internalin_Ig-like"/>
</dbReference>
<dbReference type="Proteomes" id="UP001364224">
    <property type="component" value="Unassembled WGS sequence"/>
</dbReference>
<feature type="transmembrane region" description="Helical" evidence="9">
    <location>
        <begin position="131"/>
        <end position="157"/>
    </location>
</feature>
<feature type="transmembrane region" description="Helical" evidence="9">
    <location>
        <begin position="313"/>
        <end position="336"/>
    </location>
</feature>
<evidence type="ECO:0000313" key="13">
    <source>
        <dbReference type="EMBL" id="MEH2555919.1"/>
    </source>
</evidence>
<dbReference type="InterPro" id="IPR032694">
    <property type="entry name" value="CopC/D"/>
</dbReference>
<organism evidence="13 14">
    <name type="scientific">Bradyrhizobium algeriense</name>
    <dbReference type="NCBI Taxonomy" id="634784"/>
    <lineage>
        <taxon>Bacteria</taxon>
        <taxon>Pseudomonadati</taxon>
        <taxon>Pseudomonadota</taxon>
        <taxon>Alphaproteobacteria</taxon>
        <taxon>Hyphomicrobiales</taxon>
        <taxon>Nitrobacteraceae</taxon>
        <taxon>Bradyrhizobium</taxon>
    </lineage>
</organism>
<evidence type="ECO:0000259" key="11">
    <source>
        <dbReference type="Pfam" id="PF04234"/>
    </source>
</evidence>
<evidence type="ECO:0000256" key="2">
    <source>
        <dbReference type="ARBA" id="ARBA00022475"/>
    </source>
</evidence>
<evidence type="ECO:0000256" key="9">
    <source>
        <dbReference type="SAM" id="Phobius"/>
    </source>
</evidence>
<feature type="transmembrane region" description="Helical" evidence="9">
    <location>
        <begin position="271"/>
        <end position="292"/>
    </location>
</feature>
<protein>
    <submittedName>
        <fullName evidence="13">Copper transport protein</fullName>
    </submittedName>
</protein>
<keyword evidence="8 9" id="KW-0472">Membrane</keyword>
<proteinExistence type="predicted"/>
<comment type="caution">
    <text evidence="13">The sequence shown here is derived from an EMBL/GenBank/DDBJ whole genome shotgun (WGS) entry which is preliminary data.</text>
</comment>